<organism evidence="2 3">
    <name type="scientific">Kipferlia bialata</name>
    <dbReference type="NCBI Taxonomy" id="797122"/>
    <lineage>
        <taxon>Eukaryota</taxon>
        <taxon>Metamonada</taxon>
        <taxon>Carpediemonas-like organisms</taxon>
        <taxon>Kipferlia</taxon>
    </lineage>
</organism>
<dbReference type="EMBL" id="BDIP01003023">
    <property type="protein sequence ID" value="GIQ87166.1"/>
    <property type="molecule type" value="Genomic_DNA"/>
</dbReference>
<accession>A0A9K3D1V1</accession>
<sequence>VLDSPLLVTVVLRVTVLLGNKDKAIRAGATQVLARCWVKSKGSKYRDQIKGVAQKLSGGYATNPALAVNGMGLVVAILSTGDDVKGLAEQTLQTLLPAVSHGDASYHPLHTAAYTCLDAAAVVLVNLKYSGDAGQTKAKGGILELPGDAKYSAEYTRVLQKHCFGFLYGTLSAPSVLCAHPALRAAVLVVIGRLRGMTAQADPAPLLALFSETPLPKKGASLKAVTTREGLCDRVLSFANGACDILKADTLEPTSMLYPVSRVLIVALYAVHVCGVRPGDRLDEAEQAETQTLMVSADPRIAALQETWRVSLTPRRGIPTLAFMFNRLLQPLHPRMVIDKETGERSQTAPPTREQLTMFPMLCAGLCTRLADTPGVGVDALAQSVSVVMLSLMQLSMRRTGYMIPQDIFKSVTEAAWKSELAIKAVLPVDVYEAAHTYCHDHLTAKTALRVHKQKRARVPDADTGLVRRAKRKQKQ</sequence>
<protein>
    <submittedName>
        <fullName evidence="2">Uncharacterized protein</fullName>
    </submittedName>
</protein>
<feature type="non-terminal residue" evidence="2">
    <location>
        <position position="476"/>
    </location>
</feature>
<dbReference type="Proteomes" id="UP000265618">
    <property type="component" value="Unassembled WGS sequence"/>
</dbReference>
<gene>
    <name evidence="2" type="ORF">KIPB_009153</name>
</gene>
<reference evidence="2 3" key="1">
    <citation type="journal article" date="2018" name="PLoS ONE">
        <title>The draft genome of Kipferlia bialata reveals reductive genome evolution in fornicate parasites.</title>
        <authorList>
            <person name="Tanifuji G."/>
            <person name="Takabayashi S."/>
            <person name="Kume K."/>
            <person name="Takagi M."/>
            <person name="Nakayama T."/>
            <person name="Kamikawa R."/>
            <person name="Inagaki Y."/>
            <person name="Hashimoto T."/>
        </authorList>
    </citation>
    <scope>NUCLEOTIDE SEQUENCE [LARGE SCALE GENOMIC DNA]</scope>
    <source>
        <strain evidence="2">NY0173</strain>
    </source>
</reference>
<feature type="region of interest" description="Disordered" evidence="1">
    <location>
        <begin position="454"/>
        <end position="476"/>
    </location>
</feature>
<keyword evidence="3" id="KW-1185">Reference proteome</keyword>
<evidence type="ECO:0000313" key="2">
    <source>
        <dbReference type="EMBL" id="GIQ87166.1"/>
    </source>
</evidence>
<evidence type="ECO:0000256" key="1">
    <source>
        <dbReference type="SAM" id="MobiDB-lite"/>
    </source>
</evidence>
<comment type="caution">
    <text evidence="2">The sequence shown here is derived from an EMBL/GenBank/DDBJ whole genome shotgun (WGS) entry which is preliminary data.</text>
</comment>
<evidence type="ECO:0000313" key="3">
    <source>
        <dbReference type="Proteomes" id="UP000265618"/>
    </source>
</evidence>
<dbReference type="AlphaFoldDB" id="A0A9K3D1V1"/>
<name>A0A9K3D1V1_9EUKA</name>
<proteinExistence type="predicted"/>